<feature type="transmembrane region" description="Helical" evidence="1">
    <location>
        <begin position="7"/>
        <end position="26"/>
    </location>
</feature>
<dbReference type="Proteomes" id="UP000399805">
    <property type="component" value="Unassembled WGS sequence"/>
</dbReference>
<organism evidence="2 3">
    <name type="scientific">Amycolatopsis camponoti</name>
    <dbReference type="NCBI Taxonomy" id="2606593"/>
    <lineage>
        <taxon>Bacteria</taxon>
        <taxon>Bacillati</taxon>
        <taxon>Actinomycetota</taxon>
        <taxon>Actinomycetes</taxon>
        <taxon>Pseudonocardiales</taxon>
        <taxon>Pseudonocardiaceae</taxon>
        <taxon>Amycolatopsis</taxon>
    </lineage>
</organism>
<evidence type="ECO:0000313" key="3">
    <source>
        <dbReference type="Proteomes" id="UP000399805"/>
    </source>
</evidence>
<keyword evidence="1" id="KW-0472">Membrane</keyword>
<keyword evidence="1" id="KW-1133">Transmembrane helix</keyword>
<protein>
    <submittedName>
        <fullName evidence="2">Uncharacterized protein</fullName>
    </submittedName>
</protein>
<feature type="transmembrane region" description="Helical" evidence="1">
    <location>
        <begin position="32"/>
        <end position="51"/>
    </location>
</feature>
<gene>
    <name evidence="2" type="ORF">AA23TX_05160</name>
</gene>
<accession>A0A6I8LYJ0</accession>
<dbReference type="EMBL" id="CABVGP010000002">
    <property type="protein sequence ID" value="VVJ20139.1"/>
    <property type="molecule type" value="Genomic_DNA"/>
</dbReference>
<dbReference type="AlphaFoldDB" id="A0A6I8LYJ0"/>
<evidence type="ECO:0000256" key="1">
    <source>
        <dbReference type="SAM" id="Phobius"/>
    </source>
</evidence>
<keyword evidence="1" id="KW-0812">Transmembrane</keyword>
<keyword evidence="3" id="KW-1185">Reference proteome</keyword>
<reference evidence="2 3" key="1">
    <citation type="submission" date="2019-09" db="EMBL/GenBank/DDBJ databases">
        <authorList>
            <person name="Leyn A S."/>
        </authorList>
    </citation>
    <scope>NUCLEOTIDE SEQUENCE [LARGE SCALE GENOMIC DNA]</scope>
    <source>
        <strain evidence="2">AA231_1</strain>
    </source>
</reference>
<evidence type="ECO:0000313" key="2">
    <source>
        <dbReference type="EMBL" id="VVJ20139.1"/>
    </source>
</evidence>
<proteinExistence type="predicted"/>
<sequence length="57" mass="6002">MAKPTPLQFRNILVAVLAAAAFVWSVVAGLEWWVSAIIGCACVLSLASAYLNRPNAG</sequence>
<name>A0A6I8LYJ0_9PSEU</name>
<dbReference type="RefSeq" id="WP_196425520.1">
    <property type="nucleotide sequence ID" value="NZ_CABVGP010000002.1"/>
</dbReference>